<dbReference type="GeneID" id="19160594"/>
<dbReference type="HOGENOM" id="CLU_092507_1_0_1"/>
<evidence type="ECO:0000313" key="2">
    <source>
        <dbReference type="EMBL" id="EXJ85357.1"/>
    </source>
</evidence>
<evidence type="ECO:0000256" key="1">
    <source>
        <dbReference type="SAM" id="MobiDB-lite"/>
    </source>
</evidence>
<organism evidence="2 3">
    <name type="scientific">Capronia coronata CBS 617.96</name>
    <dbReference type="NCBI Taxonomy" id="1182541"/>
    <lineage>
        <taxon>Eukaryota</taxon>
        <taxon>Fungi</taxon>
        <taxon>Dikarya</taxon>
        <taxon>Ascomycota</taxon>
        <taxon>Pezizomycotina</taxon>
        <taxon>Eurotiomycetes</taxon>
        <taxon>Chaetothyriomycetidae</taxon>
        <taxon>Chaetothyriales</taxon>
        <taxon>Herpotrichiellaceae</taxon>
        <taxon>Capronia</taxon>
    </lineage>
</organism>
<proteinExistence type="predicted"/>
<name>W9XXX4_9EURO</name>
<dbReference type="OrthoDB" id="20018at2759"/>
<evidence type="ECO:0000313" key="3">
    <source>
        <dbReference type="Proteomes" id="UP000019484"/>
    </source>
</evidence>
<dbReference type="RefSeq" id="XP_007724795.1">
    <property type="nucleotide sequence ID" value="XM_007726605.1"/>
</dbReference>
<dbReference type="Proteomes" id="UP000019484">
    <property type="component" value="Unassembled WGS sequence"/>
</dbReference>
<feature type="region of interest" description="Disordered" evidence="1">
    <location>
        <begin position="1"/>
        <end position="26"/>
    </location>
</feature>
<feature type="compositionally biased region" description="Polar residues" evidence="1">
    <location>
        <begin position="127"/>
        <end position="138"/>
    </location>
</feature>
<feature type="region of interest" description="Disordered" evidence="1">
    <location>
        <begin position="119"/>
        <end position="138"/>
    </location>
</feature>
<dbReference type="eggNOG" id="ENOG502S9ZX">
    <property type="taxonomic scope" value="Eukaryota"/>
</dbReference>
<sequence>MSVTSQSVASLSSQMSPVSSTQRTAEAKDAFKAALTSVGASIDAELQARAKNIHANAKALTKQEDGLRQETKAVTKENDSIQKLLDQTSKEVQDFSEIDRLLADLDGELGMIELTLQLAEESDEGSPQESNNRQDVTN</sequence>
<evidence type="ECO:0008006" key="4">
    <source>
        <dbReference type="Google" id="ProtNLM"/>
    </source>
</evidence>
<comment type="caution">
    <text evidence="2">The sequence shown here is derived from an EMBL/GenBank/DDBJ whole genome shotgun (WGS) entry which is preliminary data.</text>
</comment>
<dbReference type="STRING" id="1182541.W9XXX4"/>
<feature type="compositionally biased region" description="Low complexity" evidence="1">
    <location>
        <begin position="1"/>
        <end position="22"/>
    </location>
</feature>
<protein>
    <recommendedName>
        <fullName evidence="4">Biogenesis of lysosome-related organelles complex 1 subunit 1</fullName>
    </recommendedName>
</protein>
<dbReference type="AlphaFoldDB" id="W9XXX4"/>
<dbReference type="EMBL" id="AMWN01000005">
    <property type="protein sequence ID" value="EXJ85357.1"/>
    <property type="molecule type" value="Genomic_DNA"/>
</dbReference>
<keyword evidence="3" id="KW-1185">Reference proteome</keyword>
<gene>
    <name evidence="2" type="ORF">A1O1_05721</name>
</gene>
<accession>W9XXX4</accession>
<reference evidence="2 3" key="1">
    <citation type="submission" date="2013-03" db="EMBL/GenBank/DDBJ databases">
        <title>The Genome Sequence of Capronia coronata CBS 617.96.</title>
        <authorList>
            <consortium name="The Broad Institute Genomics Platform"/>
            <person name="Cuomo C."/>
            <person name="de Hoog S."/>
            <person name="Gorbushina A."/>
            <person name="Walker B."/>
            <person name="Young S.K."/>
            <person name="Zeng Q."/>
            <person name="Gargeya S."/>
            <person name="Fitzgerald M."/>
            <person name="Haas B."/>
            <person name="Abouelleil A."/>
            <person name="Allen A.W."/>
            <person name="Alvarado L."/>
            <person name="Arachchi H.M."/>
            <person name="Berlin A.M."/>
            <person name="Chapman S.B."/>
            <person name="Gainer-Dewar J."/>
            <person name="Goldberg J."/>
            <person name="Griggs A."/>
            <person name="Gujja S."/>
            <person name="Hansen M."/>
            <person name="Howarth C."/>
            <person name="Imamovic A."/>
            <person name="Ireland A."/>
            <person name="Larimer J."/>
            <person name="McCowan C."/>
            <person name="Murphy C."/>
            <person name="Pearson M."/>
            <person name="Poon T.W."/>
            <person name="Priest M."/>
            <person name="Roberts A."/>
            <person name="Saif S."/>
            <person name="Shea T."/>
            <person name="Sisk P."/>
            <person name="Sykes S."/>
            <person name="Wortman J."/>
            <person name="Nusbaum C."/>
            <person name="Birren B."/>
        </authorList>
    </citation>
    <scope>NUCLEOTIDE SEQUENCE [LARGE SCALE GENOMIC DNA]</scope>
    <source>
        <strain evidence="2 3">CBS 617.96</strain>
    </source>
</reference>